<dbReference type="Gene3D" id="3.40.50.620">
    <property type="entry name" value="HUPs"/>
    <property type="match status" value="1"/>
</dbReference>
<sequence>MGPLFCKTRRAADRQHPDCKYFTTGSNPSDWKDARAPKTRQRNTTPRVTEQRLTGPPRRAEISSLKPQRVTPSTTARPISAKPPCSPTPEFILNAKPQKSRAKKTASLKASLERLGSGLILQAGTFSVAVQHVINSLVAKNYKVGAVWMNEHSSPRTQ</sequence>
<accession>A0AA40AKC2</accession>
<reference evidence="2" key="1">
    <citation type="submission" date="2023-06" db="EMBL/GenBank/DDBJ databases">
        <title>Genome-scale phylogeny and comparative genomics of the fungal order Sordariales.</title>
        <authorList>
            <consortium name="Lawrence Berkeley National Laboratory"/>
            <person name="Hensen N."/>
            <person name="Bonometti L."/>
            <person name="Westerberg I."/>
            <person name="Brannstrom I.O."/>
            <person name="Guillou S."/>
            <person name="Cros-Aarteil S."/>
            <person name="Calhoun S."/>
            <person name="Haridas S."/>
            <person name="Kuo A."/>
            <person name="Mondo S."/>
            <person name="Pangilinan J."/>
            <person name="Riley R."/>
            <person name="LaButti K."/>
            <person name="Andreopoulos B."/>
            <person name="Lipzen A."/>
            <person name="Chen C."/>
            <person name="Yanf M."/>
            <person name="Daum C."/>
            <person name="Ng V."/>
            <person name="Clum A."/>
            <person name="Steindorff A."/>
            <person name="Ohm R."/>
            <person name="Martin F."/>
            <person name="Silar P."/>
            <person name="Natvig D."/>
            <person name="Lalanne C."/>
            <person name="Gautier V."/>
            <person name="Ament-velasquez S.L."/>
            <person name="Kruys A."/>
            <person name="Hutchinson M.I."/>
            <person name="Powell A.J."/>
            <person name="Barry K."/>
            <person name="Miller A.N."/>
            <person name="Grigoriev I.V."/>
            <person name="Debuchy R."/>
            <person name="Gladieux P."/>
            <person name="Thoren M.H."/>
            <person name="Johannesson H."/>
        </authorList>
    </citation>
    <scope>NUCLEOTIDE SEQUENCE</scope>
    <source>
        <strain evidence="2">SMH2392-1A</strain>
    </source>
</reference>
<proteinExistence type="predicted"/>
<evidence type="ECO:0000313" key="2">
    <source>
        <dbReference type="EMBL" id="KAK0717466.1"/>
    </source>
</evidence>
<dbReference type="AlphaFoldDB" id="A0AA40AKC2"/>
<keyword evidence="3" id="KW-1185">Reference proteome</keyword>
<protein>
    <submittedName>
        <fullName evidence="2">Uncharacterized protein</fullName>
    </submittedName>
</protein>
<gene>
    <name evidence="2" type="ORF">B0T26DRAFT_297162</name>
</gene>
<dbReference type="InterPro" id="IPR014729">
    <property type="entry name" value="Rossmann-like_a/b/a_fold"/>
</dbReference>
<feature type="region of interest" description="Disordered" evidence="1">
    <location>
        <begin position="1"/>
        <end position="100"/>
    </location>
</feature>
<name>A0AA40AKC2_9PEZI</name>
<dbReference type="EMBL" id="JAUIRO010000004">
    <property type="protein sequence ID" value="KAK0717466.1"/>
    <property type="molecule type" value="Genomic_DNA"/>
</dbReference>
<dbReference type="RefSeq" id="XP_060296259.1">
    <property type="nucleotide sequence ID" value="XM_060434229.1"/>
</dbReference>
<evidence type="ECO:0000256" key="1">
    <source>
        <dbReference type="SAM" id="MobiDB-lite"/>
    </source>
</evidence>
<evidence type="ECO:0000313" key="3">
    <source>
        <dbReference type="Proteomes" id="UP001172101"/>
    </source>
</evidence>
<organism evidence="2 3">
    <name type="scientific">Lasiosphaeria miniovina</name>
    <dbReference type="NCBI Taxonomy" id="1954250"/>
    <lineage>
        <taxon>Eukaryota</taxon>
        <taxon>Fungi</taxon>
        <taxon>Dikarya</taxon>
        <taxon>Ascomycota</taxon>
        <taxon>Pezizomycotina</taxon>
        <taxon>Sordariomycetes</taxon>
        <taxon>Sordariomycetidae</taxon>
        <taxon>Sordariales</taxon>
        <taxon>Lasiosphaeriaceae</taxon>
        <taxon>Lasiosphaeria</taxon>
    </lineage>
</organism>
<feature type="compositionally biased region" description="Basic and acidic residues" evidence="1">
    <location>
        <begin position="10"/>
        <end position="19"/>
    </location>
</feature>
<feature type="compositionally biased region" description="Polar residues" evidence="1">
    <location>
        <begin position="42"/>
        <end position="52"/>
    </location>
</feature>
<dbReference type="Proteomes" id="UP001172101">
    <property type="component" value="Unassembled WGS sequence"/>
</dbReference>
<dbReference type="GeneID" id="85317499"/>
<comment type="caution">
    <text evidence="2">The sequence shown here is derived from an EMBL/GenBank/DDBJ whole genome shotgun (WGS) entry which is preliminary data.</text>
</comment>